<gene>
    <name evidence="5" type="ORF">GOP47_0004433</name>
</gene>
<dbReference type="EMBL" id="JABFUD020000004">
    <property type="protein sequence ID" value="KAI5081250.1"/>
    <property type="molecule type" value="Genomic_DNA"/>
</dbReference>
<dbReference type="GO" id="GO:0005759">
    <property type="term" value="C:mitochondrial matrix"/>
    <property type="evidence" value="ECO:0007669"/>
    <property type="project" value="TreeGrafter"/>
</dbReference>
<dbReference type="SUPFAM" id="SSF103025">
    <property type="entry name" value="Folate-binding domain"/>
    <property type="match status" value="1"/>
</dbReference>
<evidence type="ECO:0000259" key="4">
    <source>
        <dbReference type="Pfam" id="PF25455"/>
    </source>
</evidence>
<dbReference type="InterPro" id="IPR027266">
    <property type="entry name" value="TrmE/GcvT-like"/>
</dbReference>
<dbReference type="InterPro" id="IPR045179">
    <property type="entry name" value="YgfZ/GcvT"/>
</dbReference>
<keyword evidence="6" id="KW-1185">Reference proteome</keyword>
<feature type="domain" description="CAF17 C-terminal" evidence="4">
    <location>
        <begin position="316"/>
        <end position="397"/>
    </location>
</feature>
<organism evidence="5 6">
    <name type="scientific">Adiantum capillus-veneris</name>
    <name type="common">Maidenhair fern</name>
    <dbReference type="NCBI Taxonomy" id="13818"/>
    <lineage>
        <taxon>Eukaryota</taxon>
        <taxon>Viridiplantae</taxon>
        <taxon>Streptophyta</taxon>
        <taxon>Embryophyta</taxon>
        <taxon>Tracheophyta</taxon>
        <taxon>Polypodiopsida</taxon>
        <taxon>Polypodiidae</taxon>
        <taxon>Polypodiales</taxon>
        <taxon>Pteridineae</taxon>
        <taxon>Pteridaceae</taxon>
        <taxon>Vittarioideae</taxon>
        <taxon>Adiantum</taxon>
    </lineage>
</organism>
<proteinExistence type="predicted"/>
<evidence type="ECO:0000313" key="5">
    <source>
        <dbReference type="EMBL" id="KAI5081250.1"/>
    </source>
</evidence>
<accession>A0A9D4ZQC2</accession>
<evidence type="ECO:0000256" key="2">
    <source>
        <dbReference type="ARBA" id="ARBA00022946"/>
    </source>
</evidence>
<dbReference type="PANTHER" id="PTHR22602">
    <property type="entry name" value="TRANSFERASE CAF17, MITOCHONDRIAL-RELATED"/>
    <property type="match status" value="1"/>
</dbReference>
<keyword evidence="3" id="KW-0496">Mitochondrion</keyword>
<keyword evidence="2" id="KW-0809">Transit peptide</keyword>
<comment type="subcellular location">
    <subcellularLocation>
        <location evidence="1">Mitochondrion</location>
    </subcellularLocation>
</comment>
<dbReference type="Pfam" id="PF25455">
    <property type="entry name" value="Beta-barrel_CAF17_C"/>
    <property type="match status" value="1"/>
</dbReference>
<name>A0A9D4ZQC2_ADICA</name>
<dbReference type="OrthoDB" id="191995at2759"/>
<dbReference type="PANTHER" id="PTHR22602:SF0">
    <property type="entry name" value="TRANSFERASE CAF17, MITOCHONDRIAL-RELATED"/>
    <property type="match status" value="1"/>
</dbReference>
<dbReference type="Gene3D" id="3.30.1360.120">
    <property type="entry name" value="Probable tRNA modification gtpase trme, domain 1"/>
    <property type="match status" value="1"/>
</dbReference>
<protein>
    <recommendedName>
        <fullName evidence="4">CAF17 C-terminal domain-containing protein</fullName>
    </recommendedName>
</protein>
<evidence type="ECO:0000313" key="6">
    <source>
        <dbReference type="Proteomes" id="UP000886520"/>
    </source>
</evidence>
<dbReference type="InterPro" id="IPR017703">
    <property type="entry name" value="YgfZ/GCV_T_CS"/>
</dbReference>
<dbReference type="Proteomes" id="UP000886520">
    <property type="component" value="Chromosome 4"/>
</dbReference>
<evidence type="ECO:0000256" key="1">
    <source>
        <dbReference type="ARBA" id="ARBA00004173"/>
    </source>
</evidence>
<dbReference type="GO" id="GO:0016226">
    <property type="term" value="P:iron-sulfur cluster assembly"/>
    <property type="evidence" value="ECO:0007669"/>
    <property type="project" value="TreeGrafter"/>
</dbReference>
<comment type="caution">
    <text evidence="5">The sequence shown here is derived from an EMBL/GenBank/DDBJ whole genome shotgun (WGS) entry which is preliminary data.</text>
</comment>
<dbReference type="InterPro" id="IPR057460">
    <property type="entry name" value="CAF17_C"/>
</dbReference>
<reference evidence="5" key="1">
    <citation type="submission" date="2021-01" db="EMBL/GenBank/DDBJ databases">
        <title>Adiantum capillus-veneris genome.</title>
        <authorList>
            <person name="Fang Y."/>
            <person name="Liao Q."/>
        </authorList>
    </citation>
    <scope>NUCLEOTIDE SEQUENCE</scope>
    <source>
        <strain evidence="5">H3</strain>
        <tissue evidence="5">Leaf</tissue>
    </source>
</reference>
<evidence type="ECO:0000256" key="3">
    <source>
        <dbReference type="ARBA" id="ARBA00023128"/>
    </source>
</evidence>
<sequence>MAYMRVRCCTSSVRRLRWLHWGAPSFGYSTHEEERSSIKERGPYASRLKSRSVVRVEGEDTFRFLQGLVSNDLRRLQQEPPPSEAALPTPNQPVALAQPLYAALLNPQGRFLFDAFLYRPPNPTHRLNLRGSAPGSNGSLSLLCDVDAATVDDFLGHLKKHRLRTKVNFEDVSKEFVVWQRYGGSLLQDNQNDKDAETKNSGWAAASDPAAQVALEGNNKGNSWFKDPRCGDLGYRGIFPSDTIPPLVEADKEVEEIYYLLMRLELGVAEGCSEIPKEKAIPLEYNLAWLNAISFEKGCYVGQELIARTQHRGVIRKRVMPIQFLNDSREDTEHNVVPGAEIFDSTTQKKVGDVTTVLGSRGLGLIRLEAVLKDAIPLVVQDSSGIHVKAYRPKWWPPDWCPEDLRHG</sequence>
<dbReference type="AlphaFoldDB" id="A0A9D4ZQC2"/>
<dbReference type="NCBIfam" id="TIGR03317">
    <property type="entry name" value="ygfZ_signature"/>
    <property type="match status" value="1"/>
</dbReference>